<name>A0A023CYL0_9LACO</name>
<evidence type="ECO:0000256" key="1">
    <source>
        <dbReference type="SAM" id="MobiDB-lite"/>
    </source>
</evidence>
<gene>
    <name evidence="3" type="ORF">FD15_GL000665</name>
</gene>
<comment type="caution">
    <text evidence="3">The sequence shown here is derived from an EMBL/GenBank/DDBJ whole genome shotgun (WGS) entry which is preliminary data.</text>
</comment>
<evidence type="ECO:0000313" key="4">
    <source>
        <dbReference type="Proteomes" id="UP000050961"/>
    </source>
</evidence>
<dbReference type="EMBL" id="AYZF01000008">
    <property type="protein sequence ID" value="KRN07096.1"/>
    <property type="molecule type" value="Genomic_DNA"/>
</dbReference>
<dbReference type="AlphaFoldDB" id="A0A023CYL0"/>
<dbReference type="RefSeq" id="WP_034988677.1">
    <property type="nucleotide sequence ID" value="NZ_AYZF01000008.1"/>
</dbReference>
<dbReference type="STRING" id="1423806.FD15_GL000665"/>
<reference evidence="3 4" key="1">
    <citation type="journal article" date="2015" name="Genome Announc.">
        <title>Expanding the biotechnology potential of lactobacilli through comparative genomics of 213 strains and associated genera.</title>
        <authorList>
            <person name="Sun Z."/>
            <person name="Harris H.M."/>
            <person name="McCann A."/>
            <person name="Guo C."/>
            <person name="Argimon S."/>
            <person name="Zhang W."/>
            <person name="Yang X."/>
            <person name="Jeffery I.B."/>
            <person name="Cooney J.C."/>
            <person name="Kagawa T.F."/>
            <person name="Liu W."/>
            <person name="Song Y."/>
            <person name="Salvetti E."/>
            <person name="Wrobel A."/>
            <person name="Rasinkangas P."/>
            <person name="Parkhill J."/>
            <person name="Rea M.C."/>
            <person name="O'Sullivan O."/>
            <person name="Ritari J."/>
            <person name="Douillard F.P."/>
            <person name="Paul Ross R."/>
            <person name="Yang R."/>
            <person name="Briner A.E."/>
            <person name="Felis G.E."/>
            <person name="de Vos W.M."/>
            <person name="Barrangou R."/>
            <person name="Klaenhammer T.R."/>
            <person name="Caufield P.W."/>
            <person name="Cui Y."/>
            <person name="Zhang H."/>
            <person name="O'Toole P.W."/>
        </authorList>
    </citation>
    <scope>NUCLEOTIDE SEQUENCE [LARGE SCALE GENOMIC DNA]</scope>
    <source>
        <strain evidence="3 4">DSM 21376</strain>
    </source>
</reference>
<dbReference type="PATRIC" id="fig|1423806.3.peg.677"/>
<protein>
    <recommendedName>
        <fullName evidence="2">DUF4097 domain-containing protein</fullName>
    </recommendedName>
</protein>
<feature type="region of interest" description="Disordered" evidence="1">
    <location>
        <begin position="254"/>
        <end position="275"/>
    </location>
</feature>
<organism evidence="3 4">
    <name type="scientific">Liquorilactobacillus sucicola DSM 21376 = JCM 15457</name>
    <dbReference type="NCBI Taxonomy" id="1423806"/>
    <lineage>
        <taxon>Bacteria</taxon>
        <taxon>Bacillati</taxon>
        <taxon>Bacillota</taxon>
        <taxon>Bacilli</taxon>
        <taxon>Lactobacillales</taxon>
        <taxon>Lactobacillaceae</taxon>
        <taxon>Liquorilactobacillus</taxon>
    </lineage>
</organism>
<evidence type="ECO:0000313" key="3">
    <source>
        <dbReference type="EMBL" id="KRN07096.1"/>
    </source>
</evidence>
<accession>A0A023CYL0</accession>
<dbReference type="OrthoDB" id="2284522at2"/>
<dbReference type="Pfam" id="PF13349">
    <property type="entry name" value="DUF4097"/>
    <property type="match status" value="1"/>
</dbReference>
<dbReference type="InterPro" id="IPR025164">
    <property type="entry name" value="Toastrack_DUF4097"/>
</dbReference>
<sequence>MKRTFKLGWFILIIGLLLLVLGKIMHGSKEVSFDNWKPKVEQYATTVSKKYTKIGRFTKIDVRTTEADIEIVQGNKYAVEYVGRSNNKPSVKVEKEKLIVKQAESGFNEFHLGFSYNDDSDDVGRIVISVPQNTSLNELDAKSGGGDVKVDDQKINSLKLSSSDGDIAFTQATVAKARIDVADGDVAFNEVHLGSGTISQNDGDLVMKNGELKQVEARNQDGDVSYTETTLNGGRLEMQDGDFTAKQVKVRGSYSVSNSDGDNSVENSQVGGYRLTTSDGNNRLFERSSESDLTWNNKTTDILKLSTIDGDNEVK</sequence>
<proteinExistence type="predicted"/>
<feature type="domain" description="DUF4097" evidence="2">
    <location>
        <begin position="58"/>
        <end position="313"/>
    </location>
</feature>
<dbReference type="Proteomes" id="UP000050961">
    <property type="component" value="Unassembled WGS sequence"/>
</dbReference>
<keyword evidence="4" id="KW-1185">Reference proteome</keyword>
<evidence type="ECO:0000259" key="2">
    <source>
        <dbReference type="Pfam" id="PF13349"/>
    </source>
</evidence>
<dbReference type="eggNOG" id="COG3595">
    <property type="taxonomic scope" value="Bacteria"/>
</dbReference>